<name>A0ABD4ZCJ5_GARVA</name>
<dbReference type="EMBL" id="JASOGJ010000096">
    <property type="protein sequence ID" value="MDK6696325.1"/>
    <property type="molecule type" value="Genomic_DNA"/>
</dbReference>
<organism evidence="1 2">
    <name type="scientific">Gardnerella vaginalis</name>
    <dbReference type="NCBI Taxonomy" id="2702"/>
    <lineage>
        <taxon>Bacteria</taxon>
        <taxon>Bacillati</taxon>
        <taxon>Actinomycetota</taxon>
        <taxon>Actinomycetes</taxon>
        <taxon>Bifidobacteriales</taxon>
        <taxon>Bifidobacteriaceae</taxon>
        <taxon>Gardnerella</taxon>
    </lineage>
</organism>
<accession>A0ABD4ZCJ5</accession>
<evidence type="ECO:0000313" key="1">
    <source>
        <dbReference type="EMBL" id="MDK6696325.1"/>
    </source>
</evidence>
<dbReference type="Proteomes" id="UP001240561">
    <property type="component" value="Unassembled WGS sequence"/>
</dbReference>
<protein>
    <submittedName>
        <fullName evidence="1">Uncharacterized protein</fullName>
    </submittedName>
</protein>
<reference evidence="1 2" key="1">
    <citation type="submission" date="2023-05" db="EMBL/GenBank/DDBJ databases">
        <title>Cataloging the Phylogenetic Diversity of Human Bladder Bacteria.</title>
        <authorList>
            <person name="Du J."/>
        </authorList>
    </citation>
    <scope>NUCLEOTIDE SEQUENCE [LARGE SCALE GENOMIC DNA]</scope>
    <source>
        <strain evidence="1 2">UMB9230</strain>
    </source>
</reference>
<sequence length="77" mass="8651">MVAVRGSHLLNPQDFVIEQWCSSLKLPAATEKSLIDAWYHAQAKIAEHADKMENAVLTLQSGVEMVEILHEMNMDSE</sequence>
<dbReference type="AlphaFoldDB" id="A0ABD4ZCJ5"/>
<evidence type="ECO:0000313" key="2">
    <source>
        <dbReference type="Proteomes" id="UP001240561"/>
    </source>
</evidence>
<proteinExistence type="predicted"/>
<feature type="non-terminal residue" evidence="1">
    <location>
        <position position="77"/>
    </location>
</feature>
<comment type="caution">
    <text evidence="1">The sequence shown here is derived from an EMBL/GenBank/DDBJ whole genome shotgun (WGS) entry which is preliminary data.</text>
</comment>
<gene>
    <name evidence="1" type="ORF">QP177_07165</name>
</gene>